<dbReference type="PANTHER" id="PTHR42781:SF4">
    <property type="entry name" value="SPERMIDINE_PUTRESCINE IMPORT ATP-BINDING PROTEIN POTA"/>
    <property type="match status" value="1"/>
</dbReference>
<evidence type="ECO:0000259" key="5">
    <source>
        <dbReference type="PROSITE" id="PS50893"/>
    </source>
</evidence>
<dbReference type="Gene3D" id="3.40.50.300">
    <property type="entry name" value="P-loop containing nucleotide triphosphate hydrolases"/>
    <property type="match status" value="1"/>
</dbReference>
<dbReference type="FunFam" id="3.40.50.300:FF:000425">
    <property type="entry name" value="Probable ABC transporter, ATP-binding subunit"/>
    <property type="match status" value="1"/>
</dbReference>
<keyword evidence="3" id="KW-0547">Nucleotide-binding</keyword>
<gene>
    <name evidence="6" type="ORF">OSH07_22775</name>
</gene>
<comment type="similarity">
    <text evidence="1">Belongs to the ABC transporter superfamily.</text>
</comment>
<dbReference type="GO" id="GO:0043190">
    <property type="term" value="C:ATP-binding cassette (ABC) transporter complex"/>
    <property type="evidence" value="ECO:0007669"/>
    <property type="project" value="InterPro"/>
</dbReference>
<sequence length="379" mass="40315">MTQSPQPIAVALRGVAKSFGGQVVLSGLSLEVPRGEFLAIVGPSGSGKTTAMRIIGGFEAPDEGTVWISGRDVTALPAERRDVNTVFQSYALFPHMSVLENVAYGPRMRGVGRSARRRKAGELLELVRLSDVGDRKPNQLSGGMQQRVALARALANEPAVLLLDEPLGALDRKLREEMQRELRRIQTELGATFIYITHDQEEAFGMADRLAVMRHGGFEQIGDPATIYDRPVNAWTALFVGSANQIRATLGEGGALLSDLGPVAASHVDPALAPGDPALVIVRPEETRFLRAAADAPAGPNHFPARLVDAVALGPSLRLRAVTAGGLAFESVERRAGAADAAAELRPGEAITVDFSPAAARAYRDEPDSPSVLLTRNPS</sequence>
<protein>
    <submittedName>
        <fullName evidence="6">ABC transporter ATP-binding protein</fullName>
    </submittedName>
</protein>
<evidence type="ECO:0000256" key="4">
    <source>
        <dbReference type="ARBA" id="ARBA00022840"/>
    </source>
</evidence>
<evidence type="ECO:0000313" key="7">
    <source>
        <dbReference type="Proteomes" id="UP001144805"/>
    </source>
</evidence>
<dbReference type="GO" id="GO:0015697">
    <property type="term" value="P:quaternary ammonium group transport"/>
    <property type="evidence" value="ECO:0007669"/>
    <property type="project" value="UniProtKB-ARBA"/>
</dbReference>
<dbReference type="PROSITE" id="PS00211">
    <property type="entry name" value="ABC_TRANSPORTER_1"/>
    <property type="match status" value="1"/>
</dbReference>
<dbReference type="SMART" id="SM00382">
    <property type="entry name" value="AAA"/>
    <property type="match status" value="1"/>
</dbReference>
<name>A0A9X3IMP9_9HYPH</name>
<dbReference type="InterPro" id="IPR013611">
    <property type="entry name" value="Transp-assoc_OB_typ2"/>
</dbReference>
<dbReference type="InterPro" id="IPR003439">
    <property type="entry name" value="ABC_transporter-like_ATP-bd"/>
</dbReference>
<comment type="caution">
    <text evidence="6">The sequence shown here is derived from an EMBL/GenBank/DDBJ whole genome shotgun (WGS) entry which is preliminary data.</text>
</comment>
<dbReference type="InterPro" id="IPR017871">
    <property type="entry name" value="ABC_transporter-like_CS"/>
</dbReference>
<dbReference type="AlphaFoldDB" id="A0A9X3IMP9"/>
<dbReference type="InterPro" id="IPR008995">
    <property type="entry name" value="Mo/tungstate-bd_C_term_dom"/>
</dbReference>
<dbReference type="PANTHER" id="PTHR42781">
    <property type="entry name" value="SPERMIDINE/PUTRESCINE IMPORT ATP-BINDING PROTEIN POTA"/>
    <property type="match status" value="1"/>
</dbReference>
<dbReference type="SUPFAM" id="SSF52540">
    <property type="entry name" value="P-loop containing nucleoside triphosphate hydrolases"/>
    <property type="match status" value="1"/>
</dbReference>
<reference evidence="6" key="1">
    <citation type="submission" date="2022-11" db="EMBL/GenBank/DDBJ databases">
        <title>Biodiversity and phylogenetic relationships of bacteria.</title>
        <authorList>
            <person name="Machado R.A.R."/>
            <person name="Bhat A."/>
            <person name="Loulou A."/>
            <person name="Kallel S."/>
        </authorList>
    </citation>
    <scope>NUCLEOTIDE SEQUENCE</scope>
    <source>
        <strain evidence="6">K-TC2</strain>
    </source>
</reference>
<keyword evidence="4 6" id="KW-0067">ATP-binding</keyword>
<dbReference type="SUPFAM" id="SSF50331">
    <property type="entry name" value="MOP-like"/>
    <property type="match status" value="1"/>
</dbReference>
<dbReference type="GO" id="GO:0022857">
    <property type="term" value="F:transmembrane transporter activity"/>
    <property type="evidence" value="ECO:0007669"/>
    <property type="project" value="InterPro"/>
</dbReference>
<dbReference type="Proteomes" id="UP001144805">
    <property type="component" value="Unassembled WGS sequence"/>
</dbReference>
<dbReference type="GO" id="GO:0005524">
    <property type="term" value="F:ATP binding"/>
    <property type="evidence" value="ECO:0007669"/>
    <property type="project" value="UniProtKB-KW"/>
</dbReference>
<evidence type="ECO:0000256" key="2">
    <source>
        <dbReference type="ARBA" id="ARBA00022448"/>
    </source>
</evidence>
<accession>A0A9X3IMP9</accession>
<proteinExistence type="inferred from homology"/>
<dbReference type="InterPro" id="IPR050093">
    <property type="entry name" value="ABC_SmlMolc_Importer"/>
</dbReference>
<dbReference type="InterPro" id="IPR027417">
    <property type="entry name" value="P-loop_NTPase"/>
</dbReference>
<dbReference type="EMBL" id="JAPKNK010000014">
    <property type="protein sequence ID" value="MCX5572044.1"/>
    <property type="molecule type" value="Genomic_DNA"/>
</dbReference>
<evidence type="ECO:0000313" key="6">
    <source>
        <dbReference type="EMBL" id="MCX5572044.1"/>
    </source>
</evidence>
<keyword evidence="2" id="KW-0813">Transport</keyword>
<keyword evidence="7" id="KW-1185">Reference proteome</keyword>
<feature type="domain" description="ABC transporter" evidence="5">
    <location>
        <begin position="10"/>
        <end position="240"/>
    </location>
</feature>
<dbReference type="InterPro" id="IPR003593">
    <property type="entry name" value="AAA+_ATPase"/>
</dbReference>
<evidence type="ECO:0000256" key="1">
    <source>
        <dbReference type="ARBA" id="ARBA00005417"/>
    </source>
</evidence>
<organism evidence="6 7">
    <name type="scientific">Kaistia nematophila</name>
    <dbReference type="NCBI Taxonomy" id="2994654"/>
    <lineage>
        <taxon>Bacteria</taxon>
        <taxon>Pseudomonadati</taxon>
        <taxon>Pseudomonadota</taxon>
        <taxon>Alphaproteobacteria</taxon>
        <taxon>Hyphomicrobiales</taxon>
        <taxon>Kaistiaceae</taxon>
        <taxon>Kaistia</taxon>
    </lineage>
</organism>
<dbReference type="RefSeq" id="WP_266341007.1">
    <property type="nucleotide sequence ID" value="NZ_JAPKNK010000014.1"/>
</dbReference>
<dbReference type="Pfam" id="PF08402">
    <property type="entry name" value="TOBE_2"/>
    <property type="match status" value="1"/>
</dbReference>
<dbReference type="Pfam" id="PF00005">
    <property type="entry name" value="ABC_tran"/>
    <property type="match status" value="1"/>
</dbReference>
<dbReference type="PROSITE" id="PS50893">
    <property type="entry name" value="ABC_TRANSPORTER_2"/>
    <property type="match status" value="1"/>
</dbReference>
<evidence type="ECO:0000256" key="3">
    <source>
        <dbReference type="ARBA" id="ARBA00022741"/>
    </source>
</evidence>
<dbReference type="GO" id="GO:0016887">
    <property type="term" value="F:ATP hydrolysis activity"/>
    <property type="evidence" value="ECO:0007669"/>
    <property type="project" value="InterPro"/>
</dbReference>